<evidence type="ECO:0000313" key="3">
    <source>
        <dbReference type="EMBL" id="ESW06259.1"/>
    </source>
</evidence>
<dbReference type="eggNOG" id="ENOG502R529">
    <property type="taxonomic scope" value="Eukaryota"/>
</dbReference>
<dbReference type="EMBL" id="CM002297">
    <property type="protein sequence ID" value="ESW06259.1"/>
    <property type="molecule type" value="Genomic_DNA"/>
</dbReference>
<name>V7AL66_PHAVU</name>
<reference evidence="4" key="1">
    <citation type="journal article" date="2014" name="Nat. Genet.">
        <title>A reference genome for common bean and genome-wide analysis of dual domestications.</title>
        <authorList>
            <person name="Schmutz J."/>
            <person name="McClean P.E."/>
            <person name="Mamidi S."/>
            <person name="Wu G.A."/>
            <person name="Cannon S.B."/>
            <person name="Grimwood J."/>
            <person name="Jenkins J."/>
            <person name="Shu S."/>
            <person name="Song Q."/>
            <person name="Chavarro C."/>
            <person name="Torres-Torres M."/>
            <person name="Geffroy V."/>
            <person name="Moghaddam S.M."/>
            <person name="Gao D."/>
            <person name="Abernathy B."/>
            <person name="Barry K."/>
            <person name="Blair M."/>
            <person name="Brick M.A."/>
            <person name="Chovatia M."/>
            <person name="Gepts P."/>
            <person name="Goodstein D.M."/>
            <person name="Gonzales M."/>
            <person name="Hellsten U."/>
            <person name="Hyten D.L."/>
            <person name="Jia G."/>
            <person name="Kelly J.D."/>
            <person name="Kudrna D."/>
            <person name="Lee R."/>
            <person name="Richard M.M."/>
            <person name="Miklas P.N."/>
            <person name="Osorno J.M."/>
            <person name="Rodrigues J."/>
            <person name="Thareau V."/>
            <person name="Urrea C.A."/>
            <person name="Wang M."/>
            <person name="Yu Y."/>
            <person name="Zhang M."/>
            <person name="Wing R.A."/>
            <person name="Cregan P.B."/>
            <person name="Rokhsar D.S."/>
            <person name="Jackson S.A."/>
        </authorList>
    </citation>
    <scope>NUCLEOTIDE SEQUENCE [LARGE SCALE GENOMIC DNA]</scope>
    <source>
        <strain evidence="4">cv. G19833</strain>
    </source>
</reference>
<feature type="signal peptide" evidence="1">
    <location>
        <begin position="1"/>
        <end position="20"/>
    </location>
</feature>
<evidence type="ECO:0000256" key="1">
    <source>
        <dbReference type="SAM" id="SignalP"/>
    </source>
</evidence>
<evidence type="ECO:0000259" key="2">
    <source>
        <dbReference type="Pfam" id="PF03101"/>
    </source>
</evidence>
<dbReference type="PANTHER" id="PTHR46328:SF15">
    <property type="entry name" value="PROTEIN FAR1-RELATED SEQUENCE 5-LIKE"/>
    <property type="match status" value="1"/>
</dbReference>
<dbReference type="OrthoDB" id="1880485at2759"/>
<dbReference type="Gramene" id="ESW06259">
    <property type="protein sequence ID" value="ESW06259"/>
    <property type="gene ID" value="PHAVU_010G032600g"/>
</dbReference>
<dbReference type="Pfam" id="PF03101">
    <property type="entry name" value="FAR1"/>
    <property type="match status" value="1"/>
</dbReference>
<sequence length="226" mass="25966">HTPSLLNFLTLSSTNLTLLAHNPVLISMDLEAVAETVENCTDKISAAFEGSSIVEPNVGMEFDSEEAAKNFYDEYARQEGFVVRLDRCHRSEVDNRIISRRFSCNKQGFHVRVRNKTKPVHKPRTSIREGCEAMMLVKVNKCGKWVVTKFVKEHSHLLNASGSPSYSKMIESKDRIIQQLTKELEYRDRLCQQYRRQLFSLLETVEEQTESLSKNVELVVNNIKNL</sequence>
<evidence type="ECO:0000313" key="4">
    <source>
        <dbReference type="Proteomes" id="UP000000226"/>
    </source>
</evidence>
<dbReference type="STRING" id="3885.V7AL66"/>
<organism evidence="3 4">
    <name type="scientific">Phaseolus vulgaris</name>
    <name type="common">Kidney bean</name>
    <name type="synonym">French bean</name>
    <dbReference type="NCBI Taxonomy" id="3885"/>
    <lineage>
        <taxon>Eukaryota</taxon>
        <taxon>Viridiplantae</taxon>
        <taxon>Streptophyta</taxon>
        <taxon>Embryophyta</taxon>
        <taxon>Tracheophyta</taxon>
        <taxon>Spermatophyta</taxon>
        <taxon>Magnoliopsida</taxon>
        <taxon>eudicotyledons</taxon>
        <taxon>Gunneridae</taxon>
        <taxon>Pentapetalae</taxon>
        <taxon>rosids</taxon>
        <taxon>fabids</taxon>
        <taxon>Fabales</taxon>
        <taxon>Fabaceae</taxon>
        <taxon>Papilionoideae</taxon>
        <taxon>50 kb inversion clade</taxon>
        <taxon>NPAAA clade</taxon>
        <taxon>indigoferoid/millettioid clade</taxon>
        <taxon>Phaseoleae</taxon>
        <taxon>Phaseolus</taxon>
    </lineage>
</organism>
<gene>
    <name evidence="3" type="ORF">PHAVU_010G032600g</name>
</gene>
<feature type="non-terminal residue" evidence="3">
    <location>
        <position position="1"/>
    </location>
</feature>
<dbReference type="OMA" id="VMRIDQC"/>
<keyword evidence="4" id="KW-1185">Reference proteome</keyword>
<keyword evidence="1" id="KW-0732">Signal</keyword>
<dbReference type="Proteomes" id="UP000000226">
    <property type="component" value="Chromosome 10"/>
</dbReference>
<dbReference type="AlphaFoldDB" id="V7AL66"/>
<proteinExistence type="predicted"/>
<dbReference type="InterPro" id="IPR004330">
    <property type="entry name" value="FAR1_DNA_bnd_dom"/>
</dbReference>
<dbReference type="PANTHER" id="PTHR46328">
    <property type="entry name" value="FAR-RED IMPAIRED RESPONSIVE (FAR1) FAMILY PROTEIN-RELATED"/>
    <property type="match status" value="1"/>
</dbReference>
<feature type="chain" id="PRO_5005714355" description="FAR1 domain-containing protein" evidence="1">
    <location>
        <begin position="21"/>
        <end position="226"/>
    </location>
</feature>
<protein>
    <recommendedName>
        <fullName evidence="2">FAR1 domain-containing protein</fullName>
    </recommendedName>
</protein>
<accession>V7AL66</accession>
<feature type="domain" description="FAR1" evidence="2">
    <location>
        <begin position="70"/>
        <end position="159"/>
    </location>
</feature>